<protein>
    <submittedName>
        <fullName evidence="2">Uncharacterized protein</fullName>
    </submittedName>
</protein>
<keyword evidence="1" id="KW-0732">Signal</keyword>
<keyword evidence="3" id="KW-1185">Reference proteome</keyword>
<evidence type="ECO:0000313" key="3">
    <source>
        <dbReference type="Proteomes" id="UP001163266"/>
    </source>
</evidence>
<dbReference type="RefSeq" id="WP_264893784.1">
    <property type="nucleotide sequence ID" value="NZ_CP110257.1"/>
</dbReference>
<evidence type="ECO:0000313" key="2">
    <source>
        <dbReference type="EMBL" id="UZD56018.1"/>
    </source>
</evidence>
<dbReference type="EMBL" id="CP110257">
    <property type="protein sequence ID" value="UZD56018.1"/>
    <property type="molecule type" value="Genomic_DNA"/>
</dbReference>
<reference evidence="2" key="1">
    <citation type="submission" date="2022-10" db="EMBL/GenBank/DDBJ databases">
        <title>Complete genome sequence of Schlegelella aquatica LMG 23380.</title>
        <authorList>
            <person name="Musilova J."/>
            <person name="Kourilova X."/>
            <person name="Bezdicek M."/>
            <person name="Hermankova K."/>
            <person name="Obruca S."/>
            <person name="Sedlar K."/>
        </authorList>
    </citation>
    <scope>NUCLEOTIDE SEQUENCE</scope>
    <source>
        <strain evidence="2">LMG 23380</strain>
    </source>
</reference>
<name>A0ABY6MVH5_9BURK</name>
<sequence length="156" mass="16726">MNKTSIRAAGLALAVLLVCAGLAQAQSSPAKKKDKAAAASQTVVAQASPEQLAAADMVLLGTSQCEFNQSVDVIRSEKHPGYVDLRHGKRTYLMKPVLSSTGAMRLEDVRGEALYIQIANKSMLLNTRTGQRMVDECVHERQRATSGSMRAAALIN</sequence>
<dbReference type="Proteomes" id="UP001163266">
    <property type="component" value="Chromosome"/>
</dbReference>
<accession>A0ABY6MVH5</accession>
<feature type="signal peptide" evidence="1">
    <location>
        <begin position="1"/>
        <end position="25"/>
    </location>
</feature>
<gene>
    <name evidence="2" type="ORF">OMP39_05405</name>
</gene>
<organism evidence="2 3">
    <name type="scientific">Caldimonas aquatica</name>
    <dbReference type="NCBI Taxonomy" id="376175"/>
    <lineage>
        <taxon>Bacteria</taxon>
        <taxon>Pseudomonadati</taxon>
        <taxon>Pseudomonadota</taxon>
        <taxon>Betaproteobacteria</taxon>
        <taxon>Burkholderiales</taxon>
        <taxon>Sphaerotilaceae</taxon>
        <taxon>Caldimonas</taxon>
    </lineage>
</organism>
<proteinExistence type="predicted"/>
<feature type="chain" id="PRO_5045307340" evidence="1">
    <location>
        <begin position="26"/>
        <end position="156"/>
    </location>
</feature>
<evidence type="ECO:0000256" key="1">
    <source>
        <dbReference type="SAM" id="SignalP"/>
    </source>
</evidence>